<accession>A0A2P2QJJ6</accession>
<dbReference type="AlphaFoldDB" id="A0A2P2QJJ6"/>
<name>A0A2P2QJJ6_RHIMU</name>
<protein>
    <submittedName>
        <fullName evidence="1">Uncharacterized protein</fullName>
    </submittedName>
</protein>
<dbReference type="EMBL" id="GGEC01086659">
    <property type="protein sequence ID" value="MBX67143.1"/>
    <property type="molecule type" value="Transcribed_RNA"/>
</dbReference>
<reference evidence="1" key="1">
    <citation type="submission" date="2018-02" db="EMBL/GenBank/DDBJ databases">
        <title>Rhizophora mucronata_Transcriptome.</title>
        <authorList>
            <person name="Meera S.P."/>
            <person name="Sreeshan A."/>
            <person name="Augustine A."/>
        </authorList>
    </citation>
    <scope>NUCLEOTIDE SEQUENCE</scope>
    <source>
        <tissue evidence="1">Leaf</tissue>
    </source>
</reference>
<evidence type="ECO:0000313" key="1">
    <source>
        <dbReference type="EMBL" id="MBX67143.1"/>
    </source>
</evidence>
<sequence length="28" mass="3517">MQPKRRQFLHLKLLQKQLVKKEAVMRRL</sequence>
<proteinExistence type="predicted"/>
<organism evidence="1">
    <name type="scientific">Rhizophora mucronata</name>
    <name type="common">Asiatic mangrove</name>
    <dbReference type="NCBI Taxonomy" id="61149"/>
    <lineage>
        <taxon>Eukaryota</taxon>
        <taxon>Viridiplantae</taxon>
        <taxon>Streptophyta</taxon>
        <taxon>Embryophyta</taxon>
        <taxon>Tracheophyta</taxon>
        <taxon>Spermatophyta</taxon>
        <taxon>Magnoliopsida</taxon>
        <taxon>eudicotyledons</taxon>
        <taxon>Gunneridae</taxon>
        <taxon>Pentapetalae</taxon>
        <taxon>rosids</taxon>
        <taxon>fabids</taxon>
        <taxon>Malpighiales</taxon>
        <taxon>Rhizophoraceae</taxon>
        <taxon>Rhizophora</taxon>
    </lineage>
</organism>